<name>A0A485KH09_9STRA</name>
<organism evidence="2 3">
    <name type="scientific">Aphanomyces stellatus</name>
    <dbReference type="NCBI Taxonomy" id="120398"/>
    <lineage>
        <taxon>Eukaryota</taxon>
        <taxon>Sar</taxon>
        <taxon>Stramenopiles</taxon>
        <taxon>Oomycota</taxon>
        <taxon>Saprolegniomycetes</taxon>
        <taxon>Saprolegniales</taxon>
        <taxon>Verrucalvaceae</taxon>
        <taxon>Aphanomyces</taxon>
    </lineage>
</organism>
<sequence length="113" mass="12276">MDILSTAAKSVFYAFSTCLEPVTARMLRGHDGQEDEAPFLEMREAKSTAVPRGAPLRPVPTAVPHAFTNVDASKMDQAPAMYMDQSKGFHSPARTARPAFPQSSQTHLVTISV</sequence>
<dbReference type="OrthoDB" id="268027at2759"/>
<reference evidence="1" key="2">
    <citation type="submission" date="2019-06" db="EMBL/GenBank/DDBJ databases">
        <title>Genomics analysis of Aphanomyces spp. identifies a new class of oomycete effector associated with host adaptation.</title>
        <authorList>
            <person name="Gaulin E."/>
        </authorList>
    </citation>
    <scope>NUCLEOTIDE SEQUENCE</scope>
    <source>
        <strain evidence="1">CBS 578.67</strain>
    </source>
</reference>
<accession>A0A485KH09</accession>
<dbReference type="Proteomes" id="UP000332933">
    <property type="component" value="Unassembled WGS sequence"/>
</dbReference>
<protein>
    <submittedName>
        <fullName evidence="2">Aste57867_4758 protein</fullName>
    </submittedName>
</protein>
<dbReference type="AlphaFoldDB" id="A0A485KH09"/>
<dbReference type="EMBL" id="VJMH01001226">
    <property type="protein sequence ID" value="KAF0712622.1"/>
    <property type="molecule type" value="Genomic_DNA"/>
</dbReference>
<proteinExistence type="predicted"/>
<dbReference type="EMBL" id="CAADRA010001226">
    <property type="protein sequence ID" value="VFT81854.1"/>
    <property type="molecule type" value="Genomic_DNA"/>
</dbReference>
<evidence type="ECO:0000313" key="2">
    <source>
        <dbReference type="EMBL" id="VFT81854.1"/>
    </source>
</evidence>
<gene>
    <name evidence="2" type="primary">Aste57867_4758</name>
    <name evidence="1" type="ORF">As57867_004745</name>
    <name evidence="2" type="ORF">ASTE57867_4758</name>
</gene>
<evidence type="ECO:0000313" key="1">
    <source>
        <dbReference type="EMBL" id="KAF0712622.1"/>
    </source>
</evidence>
<reference evidence="2 3" key="1">
    <citation type="submission" date="2019-03" db="EMBL/GenBank/DDBJ databases">
        <authorList>
            <person name="Gaulin E."/>
            <person name="Dumas B."/>
        </authorList>
    </citation>
    <scope>NUCLEOTIDE SEQUENCE [LARGE SCALE GENOMIC DNA]</scope>
    <source>
        <strain evidence="2">CBS 568.67</strain>
    </source>
</reference>
<keyword evidence="3" id="KW-1185">Reference proteome</keyword>
<evidence type="ECO:0000313" key="3">
    <source>
        <dbReference type="Proteomes" id="UP000332933"/>
    </source>
</evidence>